<dbReference type="InterPro" id="IPR010982">
    <property type="entry name" value="Lambda_DNA-bd_dom_sf"/>
</dbReference>
<dbReference type="GO" id="GO:0003677">
    <property type="term" value="F:DNA binding"/>
    <property type="evidence" value="ECO:0007669"/>
    <property type="project" value="InterPro"/>
</dbReference>
<dbReference type="Proteomes" id="UP000261080">
    <property type="component" value="Unassembled WGS sequence"/>
</dbReference>
<dbReference type="SUPFAM" id="SSF47413">
    <property type="entry name" value="lambda repressor-like DNA-binding domains"/>
    <property type="match status" value="1"/>
</dbReference>
<proteinExistence type="predicted"/>
<dbReference type="CDD" id="cd00093">
    <property type="entry name" value="HTH_XRE"/>
    <property type="match status" value="1"/>
</dbReference>
<comment type="caution">
    <text evidence="2">The sequence shown here is derived from an EMBL/GenBank/DDBJ whole genome shotgun (WGS) entry which is preliminary data.</text>
</comment>
<dbReference type="AlphaFoldDB" id="A0A3E3JY61"/>
<accession>A0A3E3JY61</accession>
<name>A0A3E3JY61_9FIRM</name>
<reference evidence="2 3" key="1">
    <citation type="submission" date="2018-08" db="EMBL/GenBank/DDBJ databases">
        <title>A genome reference for cultivated species of the human gut microbiota.</title>
        <authorList>
            <person name="Zou Y."/>
            <person name="Xue W."/>
            <person name="Luo G."/>
        </authorList>
    </citation>
    <scope>NUCLEOTIDE SEQUENCE [LARGE SCALE GENOMIC DNA]</scope>
    <source>
        <strain evidence="2 3">AF37-2AT</strain>
    </source>
</reference>
<dbReference type="EMBL" id="QVLX01000016">
    <property type="protein sequence ID" value="RGE84463.1"/>
    <property type="molecule type" value="Genomic_DNA"/>
</dbReference>
<dbReference type="RefSeq" id="WP_117493904.1">
    <property type="nucleotide sequence ID" value="NZ_CALBAT010000018.1"/>
</dbReference>
<feature type="domain" description="HTH cro/C1-type" evidence="1">
    <location>
        <begin position="31"/>
        <end position="74"/>
    </location>
</feature>
<dbReference type="Pfam" id="PF01381">
    <property type="entry name" value="HTH_3"/>
    <property type="match status" value="1"/>
</dbReference>
<protein>
    <submittedName>
        <fullName evidence="2">XRE family transcriptional regulator</fullName>
    </submittedName>
</protein>
<evidence type="ECO:0000313" key="2">
    <source>
        <dbReference type="EMBL" id="RGE84463.1"/>
    </source>
</evidence>
<keyword evidence="3" id="KW-1185">Reference proteome</keyword>
<dbReference type="Gene3D" id="1.10.260.40">
    <property type="entry name" value="lambda repressor-like DNA-binding domains"/>
    <property type="match status" value="1"/>
</dbReference>
<organism evidence="2 3">
    <name type="scientific">Sellimonas intestinalis</name>
    <dbReference type="NCBI Taxonomy" id="1653434"/>
    <lineage>
        <taxon>Bacteria</taxon>
        <taxon>Bacillati</taxon>
        <taxon>Bacillota</taxon>
        <taxon>Clostridia</taxon>
        <taxon>Lachnospirales</taxon>
        <taxon>Lachnospiraceae</taxon>
        <taxon>Sellimonas</taxon>
    </lineage>
</organism>
<gene>
    <name evidence="2" type="ORF">DW016_15515</name>
</gene>
<evidence type="ECO:0000259" key="1">
    <source>
        <dbReference type="PROSITE" id="PS50943"/>
    </source>
</evidence>
<sequence>MPKVLLTKAQERQERASRVLKISIMDQHTDQQQLSKKTGMPYGTLNKRINKPETCKLEELWRILDALNVPAEERAKLLM</sequence>
<dbReference type="PROSITE" id="PS50943">
    <property type="entry name" value="HTH_CROC1"/>
    <property type="match status" value="1"/>
</dbReference>
<dbReference type="OrthoDB" id="2066061at2"/>
<dbReference type="InterPro" id="IPR001387">
    <property type="entry name" value="Cro/C1-type_HTH"/>
</dbReference>
<evidence type="ECO:0000313" key="3">
    <source>
        <dbReference type="Proteomes" id="UP000261080"/>
    </source>
</evidence>